<evidence type="ECO:0000313" key="3">
    <source>
        <dbReference type="Proteomes" id="UP001550210"/>
    </source>
</evidence>
<feature type="transmembrane region" description="Helical" evidence="1">
    <location>
        <begin position="6"/>
        <end position="25"/>
    </location>
</feature>
<evidence type="ECO:0000256" key="1">
    <source>
        <dbReference type="SAM" id="Phobius"/>
    </source>
</evidence>
<dbReference type="EMBL" id="JBEXPZ010000002">
    <property type="protein sequence ID" value="MET9843455.1"/>
    <property type="molecule type" value="Genomic_DNA"/>
</dbReference>
<gene>
    <name evidence="2" type="ORF">ABZZ21_02515</name>
</gene>
<accession>A0ABV2URM5</accession>
<dbReference type="RefSeq" id="WP_355391342.1">
    <property type="nucleotide sequence ID" value="NZ_JBEXPZ010000002.1"/>
</dbReference>
<comment type="caution">
    <text evidence="2">The sequence shown here is derived from an EMBL/GenBank/DDBJ whole genome shotgun (WGS) entry which is preliminary data.</text>
</comment>
<proteinExistence type="predicted"/>
<name>A0ABV2URM5_9ACTN</name>
<keyword evidence="1" id="KW-1133">Transmembrane helix</keyword>
<keyword evidence="3" id="KW-1185">Reference proteome</keyword>
<organism evidence="2 3">
    <name type="scientific">Streptomyces ossamyceticus</name>
    <dbReference type="NCBI Taxonomy" id="249581"/>
    <lineage>
        <taxon>Bacteria</taxon>
        <taxon>Bacillati</taxon>
        <taxon>Actinomycetota</taxon>
        <taxon>Actinomycetes</taxon>
        <taxon>Kitasatosporales</taxon>
        <taxon>Streptomycetaceae</taxon>
        <taxon>Streptomyces</taxon>
    </lineage>
</organism>
<sequence>MASWLTPLLGGVGVVVAAAAGPLVTGTIQNRRDARLVADLERNWKLLAELKAGQPDQWTHEIAQLDALVRTQVAAVASRQTRYVAHRRNWASLGAVCMIVVIAFPLLWLLVLPGAWWSWTLFAALLFLALSLCAVGLYQTFNPPEEPAPESGSVAGQD</sequence>
<feature type="transmembrane region" description="Helical" evidence="1">
    <location>
        <begin position="90"/>
        <end position="110"/>
    </location>
</feature>
<keyword evidence="1" id="KW-0812">Transmembrane</keyword>
<evidence type="ECO:0000313" key="2">
    <source>
        <dbReference type="EMBL" id="MET9843455.1"/>
    </source>
</evidence>
<keyword evidence="1" id="KW-0472">Membrane</keyword>
<feature type="transmembrane region" description="Helical" evidence="1">
    <location>
        <begin position="116"/>
        <end position="138"/>
    </location>
</feature>
<reference evidence="2 3" key="1">
    <citation type="submission" date="2024-06" db="EMBL/GenBank/DDBJ databases">
        <title>The Natural Products Discovery Center: Release of the First 8490 Sequenced Strains for Exploring Actinobacteria Biosynthetic Diversity.</title>
        <authorList>
            <person name="Kalkreuter E."/>
            <person name="Kautsar S.A."/>
            <person name="Yang D."/>
            <person name="Bader C.D."/>
            <person name="Teijaro C.N."/>
            <person name="Fluegel L."/>
            <person name="Davis C.M."/>
            <person name="Simpson J.R."/>
            <person name="Lauterbach L."/>
            <person name="Steele A.D."/>
            <person name="Gui C."/>
            <person name="Meng S."/>
            <person name="Li G."/>
            <person name="Viehrig K."/>
            <person name="Ye F."/>
            <person name="Su P."/>
            <person name="Kiefer A.F."/>
            <person name="Nichols A."/>
            <person name="Cepeda A.J."/>
            <person name="Yan W."/>
            <person name="Fan B."/>
            <person name="Jiang Y."/>
            <person name="Adhikari A."/>
            <person name="Zheng C.-J."/>
            <person name="Schuster L."/>
            <person name="Cowan T.M."/>
            <person name="Smanski M.J."/>
            <person name="Chevrette M.G."/>
            <person name="De Carvalho L.P.S."/>
            <person name="Shen B."/>
        </authorList>
    </citation>
    <scope>NUCLEOTIDE SEQUENCE [LARGE SCALE GENOMIC DNA]</scope>
    <source>
        <strain evidence="2 3">NPDC006434</strain>
    </source>
</reference>
<protein>
    <submittedName>
        <fullName evidence="2">Uncharacterized protein</fullName>
    </submittedName>
</protein>
<dbReference type="Proteomes" id="UP001550210">
    <property type="component" value="Unassembled WGS sequence"/>
</dbReference>